<dbReference type="InterPro" id="IPR045210">
    <property type="entry name" value="RING-Ubox_PUB"/>
</dbReference>
<dbReference type="InterPro" id="IPR013083">
    <property type="entry name" value="Znf_RING/FYVE/PHD"/>
</dbReference>
<dbReference type="PANTHER" id="PTHR22849:SF112">
    <property type="entry name" value="U-BOX DOMAIN-CONTAINING PROTEIN 26"/>
    <property type="match status" value="1"/>
</dbReference>
<dbReference type="EC" id="2.3.2.27" evidence="5"/>
<dbReference type="SUPFAM" id="SSF57850">
    <property type="entry name" value="RING/U-box"/>
    <property type="match status" value="1"/>
</dbReference>
<dbReference type="SMART" id="SM00504">
    <property type="entry name" value="Ubox"/>
    <property type="match status" value="1"/>
</dbReference>
<name>A0A9Q1L1S9_9CARY</name>
<dbReference type="GO" id="GO:0016567">
    <property type="term" value="P:protein ubiquitination"/>
    <property type="evidence" value="ECO:0007669"/>
    <property type="project" value="UniProtKB-UniRule"/>
</dbReference>
<keyword evidence="8" id="KW-1185">Reference proteome</keyword>
<evidence type="ECO:0000256" key="2">
    <source>
        <dbReference type="ARBA" id="ARBA00004906"/>
    </source>
</evidence>
<protein>
    <recommendedName>
        <fullName evidence="5 6">U-box domain-containing protein</fullName>
        <ecNumber evidence="5">2.3.2.27</ecNumber>
    </recommendedName>
    <alternativeName>
        <fullName evidence="5">RING-type E3 ubiquitin transferase PUB</fullName>
    </alternativeName>
</protein>
<sequence length="453" mass="49442">MREKRTAIEPLDAAGLQIPYHFRCPISLELMSDPVTVCTGQTYDRASIESWVATGNTTCPVTRAPLTDFTLIPNHTLRRLIQDWCVANRSFGVERIPTPKQPADPSLIRSLLNQASSGSNPVHNRLAALKRLRGLARDSDKNRSLIASLNARGVLLSILFDESSSSDSAELSYESLAVLSMFPPSDLECAAIAADQGRMGYLVSLLFHPTSIEVRVNSAALIEYVVAGTKSSEMRAYISNSDEIFVGVVGILTNPVSYPRALKVGVKTLFALCLNKQHRHRAVAAGAVDALIGRLSELEKSDCERALATVELLCRVPQGCAAFGAHALTVPLLVKTILKVSDRATEYAAGALLSLCSASEGLQREAVNAGVLTQLLLLVQSDCTERAKKKAQMLLKLLRDSWPEDSTGNSDDFNCSDGWKVERRVKRQQIDRLLLVNIDRRNAMGRGELDLTT</sequence>
<feature type="domain" description="U-box" evidence="6">
    <location>
        <begin position="17"/>
        <end position="91"/>
    </location>
</feature>
<evidence type="ECO:0000256" key="3">
    <source>
        <dbReference type="ARBA" id="ARBA00022679"/>
    </source>
</evidence>
<keyword evidence="3 5" id="KW-0808">Transferase</keyword>
<dbReference type="InterPro" id="IPR016024">
    <property type="entry name" value="ARM-type_fold"/>
</dbReference>
<organism evidence="7 8">
    <name type="scientific">Carnegiea gigantea</name>
    <dbReference type="NCBI Taxonomy" id="171969"/>
    <lineage>
        <taxon>Eukaryota</taxon>
        <taxon>Viridiplantae</taxon>
        <taxon>Streptophyta</taxon>
        <taxon>Embryophyta</taxon>
        <taxon>Tracheophyta</taxon>
        <taxon>Spermatophyta</taxon>
        <taxon>Magnoliopsida</taxon>
        <taxon>eudicotyledons</taxon>
        <taxon>Gunneridae</taxon>
        <taxon>Pentapetalae</taxon>
        <taxon>Caryophyllales</taxon>
        <taxon>Cactineae</taxon>
        <taxon>Cactaceae</taxon>
        <taxon>Cactoideae</taxon>
        <taxon>Echinocereeae</taxon>
        <taxon>Carnegiea</taxon>
    </lineage>
</organism>
<comment type="catalytic activity">
    <reaction evidence="1 5">
        <text>S-ubiquitinyl-[E2 ubiquitin-conjugating enzyme]-L-cysteine + [acceptor protein]-L-lysine = [E2 ubiquitin-conjugating enzyme]-L-cysteine + N(6)-ubiquitinyl-[acceptor protein]-L-lysine.</text>
        <dbReference type="EC" id="2.3.2.27"/>
    </reaction>
</comment>
<reference evidence="7" key="1">
    <citation type="submission" date="2022-04" db="EMBL/GenBank/DDBJ databases">
        <title>Carnegiea gigantea Genome sequencing and assembly v2.</title>
        <authorList>
            <person name="Copetti D."/>
            <person name="Sanderson M.J."/>
            <person name="Burquez A."/>
            <person name="Wojciechowski M.F."/>
        </authorList>
    </citation>
    <scope>NUCLEOTIDE SEQUENCE</scope>
    <source>
        <strain evidence="7">SGP5-SGP5p</strain>
        <tissue evidence="7">Aerial part</tissue>
    </source>
</reference>
<dbReference type="OrthoDB" id="10064100at2759"/>
<keyword evidence="4 5" id="KW-0833">Ubl conjugation pathway</keyword>
<dbReference type="GO" id="GO:0061630">
    <property type="term" value="F:ubiquitin protein ligase activity"/>
    <property type="evidence" value="ECO:0007669"/>
    <property type="project" value="UniProtKB-UniRule"/>
</dbReference>
<dbReference type="SUPFAM" id="SSF48371">
    <property type="entry name" value="ARM repeat"/>
    <property type="match status" value="1"/>
</dbReference>
<accession>A0A9Q1L1S9</accession>
<dbReference type="InterPro" id="IPR045185">
    <property type="entry name" value="PUB22/23/24-like"/>
</dbReference>
<dbReference type="Gene3D" id="3.30.40.10">
    <property type="entry name" value="Zinc/RING finger domain, C3HC4 (zinc finger)"/>
    <property type="match status" value="1"/>
</dbReference>
<dbReference type="Gene3D" id="1.25.10.10">
    <property type="entry name" value="Leucine-rich Repeat Variant"/>
    <property type="match status" value="2"/>
</dbReference>
<evidence type="ECO:0000256" key="4">
    <source>
        <dbReference type="ARBA" id="ARBA00022786"/>
    </source>
</evidence>
<dbReference type="Pfam" id="PF25598">
    <property type="entry name" value="ARM_PUB"/>
    <property type="match status" value="1"/>
</dbReference>
<dbReference type="PROSITE" id="PS51698">
    <property type="entry name" value="U_BOX"/>
    <property type="match status" value="1"/>
</dbReference>
<comment type="function">
    <text evidence="5">Functions as an E3 ubiquitin ligase.</text>
</comment>
<dbReference type="AlphaFoldDB" id="A0A9Q1L1S9"/>
<dbReference type="PANTHER" id="PTHR22849">
    <property type="entry name" value="WDSAM1 PROTEIN"/>
    <property type="match status" value="1"/>
</dbReference>
<dbReference type="FunFam" id="3.30.40.10:FF:001168">
    <property type="entry name" value="U-box domain-containing protein 31"/>
    <property type="match status" value="1"/>
</dbReference>
<comment type="caution">
    <text evidence="7">The sequence shown here is derived from an EMBL/GenBank/DDBJ whole genome shotgun (WGS) entry which is preliminary data.</text>
</comment>
<dbReference type="Pfam" id="PF04564">
    <property type="entry name" value="U-box"/>
    <property type="match status" value="1"/>
</dbReference>
<proteinExistence type="predicted"/>
<dbReference type="InterPro" id="IPR058678">
    <property type="entry name" value="ARM_PUB"/>
</dbReference>
<evidence type="ECO:0000313" key="8">
    <source>
        <dbReference type="Proteomes" id="UP001153076"/>
    </source>
</evidence>
<evidence type="ECO:0000256" key="5">
    <source>
        <dbReference type="RuleBase" id="RU369093"/>
    </source>
</evidence>
<evidence type="ECO:0000259" key="6">
    <source>
        <dbReference type="PROSITE" id="PS51698"/>
    </source>
</evidence>
<evidence type="ECO:0000256" key="1">
    <source>
        <dbReference type="ARBA" id="ARBA00000900"/>
    </source>
</evidence>
<dbReference type="InterPro" id="IPR003613">
    <property type="entry name" value="Ubox_domain"/>
</dbReference>
<evidence type="ECO:0000313" key="7">
    <source>
        <dbReference type="EMBL" id="KAJ8453085.1"/>
    </source>
</evidence>
<dbReference type="InterPro" id="IPR011989">
    <property type="entry name" value="ARM-like"/>
</dbReference>
<dbReference type="Proteomes" id="UP001153076">
    <property type="component" value="Unassembled WGS sequence"/>
</dbReference>
<gene>
    <name evidence="7" type="ORF">Cgig2_014848</name>
</gene>
<dbReference type="EMBL" id="JAKOGI010000002">
    <property type="protein sequence ID" value="KAJ8453085.1"/>
    <property type="molecule type" value="Genomic_DNA"/>
</dbReference>
<comment type="pathway">
    <text evidence="2 5">Protein modification; protein ubiquitination.</text>
</comment>
<dbReference type="CDD" id="cd16664">
    <property type="entry name" value="RING-Ubox_PUB"/>
    <property type="match status" value="1"/>
</dbReference>